<dbReference type="AlphaFoldDB" id="A0A5M8QXJ6"/>
<dbReference type="Proteomes" id="UP000323994">
    <property type="component" value="Unassembled WGS sequence"/>
</dbReference>
<name>A0A5M8QXJ6_9BACT</name>
<sequence length="399" mass="45060">MLVKNHVAGGIERVQLYNNEYNESWIQKLIHDNADILPISEIEPGFAPAISIGRELRTNAGFIDNMLISPDGYITLVETKLWRNPQARREVVGQILDYAKELSKWTFSDLDTRIRNLDQSSEGIVAMIQKQAGYPDIEEHTLIDNINRNLRRGRILLLIVGDGIRESVEEMVEYLSQTPQLHFTLSLVELQVYKLGDAEGSLLVLPQVITRTREITRAVVRIEGNYATGLKLNIDTDLGIQAENMPKVLSGRTTLNALDYFEQLLQSTDAFTVDFVKSIIAESQQMGLLIEWNTASFGLQFADPSGTGVRLSILTIDKKGQIRLGYAEKQLIALNIPSEINQRFCTDTAYIFTGLEPSLEKAGSWNRSVAISELIPQYDKFMKRLEIYLQELSMTRSTC</sequence>
<protein>
    <recommendedName>
        <fullName evidence="3">DUF91 domain-containing protein</fullName>
    </recommendedName>
</protein>
<evidence type="ECO:0008006" key="3">
    <source>
        <dbReference type="Google" id="ProtNLM"/>
    </source>
</evidence>
<proteinExistence type="predicted"/>
<accession>A0A5M8QXJ6</accession>
<reference evidence="1 2" key="1">
    <citation type="submission" date="2019-05" db="EMBL/GenBank/DDBJ databases">
        <authorList>
            <person name="Qu J.-H."/>
        </authorList>
    </citation>
    <scope>NUCLEOTIDE SEQUENCE [LARGE SCALE GENOMIC DNA]</scope>
    <source>
        <strain evidence="1 2">NS28</strain>
    </source>
</reference>
<dbReference type="Gene3D" id="3.40.1350.10">
    <property type="match status" value="1"/>
</dbReference>
<gene>
    <name evidence="1" type="ORF">FEM33_15920</name>
</gene>
<evidence type="ECO:0000313" key="2">
    <source>
        <dbReference type="Proteomes" id="UP000323994"/>
    </source>
</evidence>
<dbReference type="GO" id="GO:0003676">
    <property type="term" value="F:nucleic acid binding"/>
    <property type="evidence" value="ECO:0007669"/>
    <property type="project" value="InterPro"/>
</dbReference>
<dbReference type="InterPro" id="IPR011856">
    <property type="entry name" value="tRNA_endonuc-like_dom_sf"/>
</dbReference>
<comment type="caution">
    <text evidence="1">The sequence shown here is derived from an EMBL/GenBank/DDBJ whole genome shotgun (WGS) entry which is preliminary data.</text>
</comment>
<keyword evidence="2" id="KW-1185">Reference proteome</keyword>
<dbReference type="EMBL" id="VBSN01000048">
    <property type="protein sequence ID" value="KAA6438742.1"/>
    <property type="molecule type" value="Genomic_DNA"/>
</dbReference>
<evidence type="ECO:0000313" key="1">
    <source>
        <dbReference type="EMBL" id="KAA6438742.1"/>
    </source>
</evidence>
<dbReference type="OrthoDB" id="506280at2"/>
<organism evidence="1 2">
    <name type="scientific">Dyadobacter flavalbus</name>
    <dbReference type="NCBI Taxonomy" id="2579942"/>
    <lineage>
        <taxon>Bacteria</taxon>
        <taxon>Pseudomonadati</taxon>
        <taxon>Bacteroidota</taxon>
        <taxon>Cytophagia</taxon>
        <taxon>Cytophagales</taxon>
        <taxon>Spirosomataceae</taxon>
        <taxon>Dyadobacter</taxon>
    </lineage>
</organism>
<dbReference type="RefSeq" id="WP_139012997.1">
    <property type="nucleotide sequence ID" value="NZ_VBSN01000048.1"/>
</dbReference>